<keyword evidence="3" id="KW-1185">Reference proteome</keyword>
<name>A0A2S7UU07_9GAMM</name>
<feature type="compositionally biased region" description="Low complexity" evidence="1">
    <location>
        <begin position="138"/>
        <end position="147"/>
    </location>
</feature>
<reference evidence="2 3" key="1">
    <citation type="submission" date="2016-12" db="EMBL/GenBank/DDBJ databases">
        <title>Diversity of luminous bacteria.</title>
        <authorList>
            <person name="Yoshizawa S."/>
            <person name="Kogure K."/>
        </authorList>
    </citation>
    <scope>NUCLEOTIDE SEQUENCE [LARGE SCALE GENOMIC DNA]</scope>
    <source>
        <strain evidence="2 3">SA4-48</strain>
    </source>
</reference>
<dbReference type="AlphaFoldDB" id="A0A2S7UU07"/>
<feature type="compositionally biased region" description="Acidic residues" evidence="1">
    <location>
        <begin position="148"/>
        <end position="157"/>
    </location>
</feature>
<feature type="region of interest" description="Disordered" evidence="1">
    <location>
        <begin position="121"/>
        <end position="164"/>
    </location>
</feature>
<evidence type="ECO:0008006" key="4">
    <source>
        <dbReference type="Google" id="ProtNLM"/>
    </source>
</evidence>
<evidence type="ECO:0000313" key="2">
    <source>
        <dbReference type="EMBL" id="PQJ53437.1"/>
    </source>
</evidence>
<dbReference type="RefSeq" id="WP_105051922.1">
    <property type="nucleotide sequence ID" value="NZ_BMYG01000003.1"/>
</dbReference>
<accession>A0A2S7UU07</accession>
<dbReference type="EMBL" id="MSCH01000003">
    <property type="protein sequence ID" value="PQJ53437.1"/>
    <property type="molecule type" value="Genomic_DNA"/>
</dbReference>
<sequence>MIKWIRWSGLAGFVVVVALIAALWLLALGPLMKMAVEKYGSEAVGAQVNVEDISLGFNPLSLTVTGVQVADKNAPMENVVSFDTAVATLEAFPLLLGHIIVPDVTLSGVALGTQRSFSGELVVEAQEEEESKEETASTDEGSSNNSDSDSETAEAQEGDILPSSDEILARENLLTTQYGKDLEDSYKQHKQTIDTALANIPNEDALKNYETELNNILKGKFKNVEDFKQRKKEFDALNAKFKQDKLAIAELTKAVKESKTGLNQKWSKLKDAPAQDFANLKGKYKLDGAGATNLAALLFGDDVGGYAKTALEYYEIVSPLLSDDEAKAEMQELKDKRLEGRLVHFKSDNPLPEFWIKTLSFTMQLPELEQGTGSVGEVAVKVQDITNQQDVINAPMRLLATGKNLKNMDSLKITGVMDHRKSPSKDLFDLNLQGWQLTNVKLGLVGLKLVSSKASVTAKAVFTKGAMDVVGNGLFKQAKFDTKDTTFVAKEMNAALKNVNQFTVSTSANGELKSPNISLRSDLDKQLNSAFNKRIKQKQAELEADLKEKLNEQLLAYGGDYAEQLKELNLTEGSLKEKGKALEKLAKSEISTYEAQLKAEADAEKARAKAKIDAEKARMKADADAKKAEEKAKIDAEKARAKAKLKAEEDRKKKELEEKAKAKLKKLFG</sequence>
<evidence type="ECO:0000256" key="1">
    <source>
        <dbReference type="SAM" id="MobiDB-lite"/>
    </source>
</evidence>
<dbReference type="OrthoDB" id="5752177at2"/>
<dbReference type="NCBIfam" id="TIGR03545">
    <property type="entry name" value="TIGR03545 family protein"/>
    <property type="match status" value="1"/>
</dbReference>
<gene>
    <name evidence="2" type="ORF">BTO11_06980</name>
</gene>
<proteinExistence type="predicted"/>
<evidence type="ECO:0000313" key="3">
    <source>
        <dbReference type="Proteomes" id="UP000239007"/>
    </source>
</evidence>
<dbReference type="InterPro" id="IPR019934">
    <property type="entry name" value="CHP03545"/>
</dbReference>
<comment type="caution">
    <text evidence="2">The sequence shown here is derived from an EMBL/GenBank/DDBJ whole genome shotgun (WGS) entry which is preliminary data.</text>
</comment>
<organism evidence="2 3">
    <name type="scientific">Psychrosphaera saromensis</name>
    <dbReference type="NCBI Taxonomy" id="716813"/>
    <lineage>
        <taxon>Bacteria</taxon>
        <taxon>Pseudomonadati</taxon>
        <taxon>Pseudomonadota</taxon>
        <taxon>Gammaproteobacteria</taxon>
        <taxon>Alteromonadales</taxon>
        <taxon>Pseudoalteromonadaceae</taxon>
        <taxon>Psychrosphaera</taxon>
    </lineage>
</organism>
<feature type="region of interest" description="Disordered" evidence="1">
    <location>
        <begin position="613"/>
        <end position="633"/>
    </location>
</feature>
<dbReference type="Proteomes" id="UP000239007">
    <property type="component" value="Unassembled WGS sequence"/>
</dbReference>
<protein>
    <recommendedName>
        <fullName evidence="4">TIGR03545 family protein</fullName>
    </recommendedName>
</protein>